<name>A0AA39VCL2_ACESA</name>
<dbReference type="GO" id="GO:0003676">
    <property type="term" value="F:nucleic acid binding"/>
    <property type="evidence" value="ECO:0007669"/>
    <property type="project" value="InterPro"/>
</dbReference>
<dbReference type="Proteomes" id="UP001168877">
    <property type="component" value="Unassembled WGS sequence"/>
</dbReference>
<evidence type="ECO:0000313" key="1">
    <source>
        <dbReference type="EMBL" id="KAK0574990.1"/>
    </source>
</evidence>
<keyword evidence="2" id="KW-1185">Reference proteome</keyword>
<evidence type="ECO:0000313" key="2">
    <source>
        <dbReference type="Proteomes" id="UP001168877"/>
    </source>
</evidence>
<dbReference type="InterPro" id="IPR036875">
    <property type="entry name" value="Znf_CCHC_sf"/>
</dbReference>
<dbReference type="GO" id="GO:0008270">
    <property type="term" value="F:zinc ion binding"/>
    <property type="evidence" value="ECO:0007669"/>
    <property type="project" value="InterPro"/>
</dbReference>
<organism evidence="1 2">
    <name type="scientific">Acer saccharum</name>
    <name type="common">Sugar maple</name>
    <dbReference type="NCBI Taxonomy" id="4024"/>
    <lineage>
        <taxon>Eukaryota</taxon>
        <taxon>Viridiplantae</taxon>
        <taxon>Streptophyta</taxon>
        <taxon>Embryophyta</taxon>
        <taxon>Tracheophyta</taxon>
        <taxon>Spermatophyta</taxon>
        <taxon>Magnoliopsida</taxon>
        <taxon>eudicotyledons</taxon>
        <taxon>Gunneridae</taxon>
        <taxon>Pentapetalae</taxon>
        <taxon>rosids</taxon>
        <taxon>malvids</taxon>
        <taxon>Sapindales</taxon>
        <taxon>Sapindaceae</taxon>
        <taxon>Hippocastanoideae</taxon>
        <taxon>Acereae</taxon>
        <taxon>Acer</taxon>
    </lineage>
</organism>
<sequence>MEAFISRIGGSNLLHLFRLRRRSITCGNECVLSGSLVDESKTPPSIRKFIFPQSPLATADKKSANGSNHGDYDKDEKVDCPTVVTVEEDGLDCSANIKSPLCPCSNDISPQDLPLHPTHDDNPLHLVDMISLSAAGINKNLSGPEQKLKLRWRSRRQRKSIKKYNQETCSNCSEKGHNKLGCQKPTFDASRPTKPPHTCSICHRLGHNRETCPFG</sequence>
<comment type="caution">
    <text evidence="1">The sequence shown here is derived from an EMBL/GenBank/DDBJ whole genome shotgun (WGS) entry which is preliminary data.</text>
</comment>
<accession>A0AA39VCL2</accession>
<proteinExistence type="predicted"/>
<dbReference type="AlphaFoldDB" id="A0AA39VCL2"/>
<dbReference type="Gene3D" id="4.10.60.10">
    <property type="entry name" value="Zinc finger, CCHC-type"/>
    <property type="match status" value="1"/>
</dbReference>
<protein>
    <submittedName>
        <fullName evidence="1">Uncharacterized protein</fullName>
    </submittedName>
</protein>
<gene>
    <name evidence="1" type="ORF">LWI29_032194</name>
</gene>
<dbReference type="EMBL" id="JAUESC010000387">
    <property type="protein sequence ID" value="KAK0574990.1"/>
    <property type="molecule type" value="Genomic_DNA"/>
</dbReference>
<reference evidence="1" key="1">
    <citation type="journal article" date="2022" name="Plant J.">
        <title>Strategies of tolerance reflected in two North American maple genomes.</title>
        <authorList>
            <person name="McEvoy S.L."/>
            <person name="Sezen U.U."/>
            <person name="Trouern-Trend A."/>
            <person name="McMahon S.M."/>
            <person name="Schaberg P.G."/>
            <person name="Yang J."/>
            <person name="Wegrzyn J.L."/>
            <person name="Swenson N.G."/>
        </authorList>
    </citation>
    <scope>NUCLEOTIDE SEQUENCE</scope>
    <source>
        <strain evidence="1">NS2018</strain>
    </source>
</reference>
<reference evidence="1" key="2">
    <citation type="submission" date="2023-06" db="EMBL/GenBank/DDBJ databases">
        <authorList>
            <person name="Swenson N.G."/>
            <person name="Wegrzyn J.L."/>
            <person name="Mcevoy S.L."/>
        </authorList>
    </citation>
    <scope>NUCLEOTIDE SEQUENCE</scope>
    <source>
        <strain evidence="1">NS2018</strain>
        <tissue evidence="1">Leaf</tissue>
    </source>
</reference>
<dbReference type="SUPFAM" id="SSF57756">
    <property type="entry name" value="Retrovirus zinc finger-like domains"/>
    <property type="match status" value="1"/>
</dbReference>